<evidence type="ECO:0000313" key="4">
    <source>
        <dbReference type="EMBL" id="KAF8677738.1"/>
    </source>
</evidence>
<evidence type="ECO:0000259" key="2">
    <source>
        <dbReference type="Pfam" id="PF01419"/>
    </source>
</evidence>
<dbReference type="Gene3D" id="2.100.10.30">
    <property type="entry name" value="Jacalin-like lectin domain"/>
    <property type="match status" value="2"/>
</dbReference>
<evidence type="ECO:0000256" key="1">
    <source>
        <dbReference type="SAM" id="MobiDB-lite"/>
    </source>
</evidence>
<dbReference type="EMBL" id="JACYCC010000040">
    <property type="protein sequence ID" value="KAF8677738.1"/>
    <property type="molecule type" value="Genomic_DNA"/>
</dbReference>
<gene>
    <name evidence="4" type="ORF">RHS04_06077</name>
</gene>
<evidence type="ECO:0000259" key="3">
    <source>
        <dbReference type="Pfam" id="PF22693"/>
    </source>
</evidence>
<dbReference type="Pfam" id="PF22693">
    <property type="entry name" value="MACPF_1"/>
    <property type="match status" value="1"/>
</dbReference>
<evidence type="ECO:0008006" key="6">
    <source>
        <dbReference type="Google" id="ProtNLM"/>
    </source>
</evidence>
<proteinExistence type="predicted"/>
<dbReference type="Pfam" id="PF01419">
    <property type="entry name" value="Jacalin"/>
    <property type="match status" value="1"/>
</dbReference>
<comment type="caution">
    <text evidence="4">The sequence shown here is derived from an EMBL/GenBank/DDBJ whole genome shotgun (WGS) entry which is preliminary data.</text>
</comment>
<sequence>MKMLRMKIDYNQDEELHLGGNNNVYPLPGQYQSNTPYSQLDELSKASLLHDKGYLFGVRVDGENGPRRGTRQVAQYTSTLPLIIQDINNIESEVTITENDRDTNYVHKGWLISALQDNSPWTLSRIIRNNCQLRIELLVKDLLPIAELEDAFSKALNLPTRFEKANAIYRVFENWGDVIPLVFDIGVCLTVTDSESMAMNYLAERSYLGLQSLSISATARISTQGGHPTMLQSEDNIREWLNKSVPPSQWEQVRVIKTTPITSILNNWLQSKLTNLHQSLTTYVPNILDTITPGGMSFDGSSYAFKTILKLAIFSDTHHIKSISIKYAAESSPVNYGGVQLRTVANFDLRYGEHVTDILLWKDNRGICGIQFGTSQGRTSQHFGSTGGSPQIMRSPGGCLSAFSGVNQDGILRELQSIWIHDVQGSGLSGDRQFSRYLGGMGGRPFSDWSIVQHSDSICISSVRVKYWSLVDGIQISYSDQSGEGAPTSQSGKYHGGSGGKEGSFHLGPRRKSPVFGGGGGDEFRCEAPRTRDGRATRLHYICGKSASLLDGIFFIWAPL</sequence>
<dbReference type="InterPro" id="IPR054586">
    <property type="entry name" value="MACPF_1_fungal"/>
</dbReference>
<dbReference type="SUPFAM" id="SSF51101">
    <property type="entry name" value="Mannose-binding lectins"/>
    <property type="match status" value="2"/>
</dbReference>
<name>A0A8H7H6C7_9AGAM</name>
<protein>
    <recommendedName>
        <fullName evidence="6">Jacalin-type lectin domain-containing protein</fullName>
    </recommendedName>
</protein>
<feature type="region of interest" description="Disordered" evidence="1">
    <location>
        <begin position="481"/>
        <end position="523"/>
    </location>
</feature>
<feature type="domain" description="Jacalin-type lectin" evidence="2">
    <location>
        <begin position="294"/>
        <end position="409"/>
    </location>
</feature>
<evidence type="ECO:0000313" key="5">
    <source>
        <dbReference type="Proteomes" id="UP000650582"/>
    </source>
</evidence>
<dbReference type="AlphaFoldDB" id="A0A8H7H6C7"/>
<dbReference type="InterPro" id="IPR036404">
    <property type="entry name" value="Jacalin-like_lectin_dom_sf"/>
</dbReference>
<accession>A0A8H7H6C7</accession>
<organism evidence="4 5">
    <name type="scientific">Rhizoctonia solani</name>
    <dbReference type="NCBI Taxonomy" id="456999"/>
    <lineage>
        <taxon>Eukaryota</taxon>
        <taxon>Fungi</taxon>
        <taxon>Dikarya</taxon>
        <taxon>Basidiomycota</taxon>
        <taxon>Agaricomycotina</taxon>
        <taxon>Agaricomycetes</taxon>
        <taxon>Cantharellales</taxon>
        <taxon>Ceratobasidiaceae</taxon>
        <taxon>Rhizoctonia</taxon>
    </lineage>
</organism>
<dbReference type="InterPro" id="IPR001229">
    <property type="entry name" value="Jacalin-like_lectin_dom"/>
</dbReference>
<dbReference type="Proteomes" id="UP000650582">
    <property type="component" value="Unassembled WGS sequence"/>
</dbReference>
<reference evidence="4" key="1">
    <citation type="submission" date="2020-09" db="EMBL/GenBank/DDBJ databases">
        <title>Comparative genome analyses of four rice-infecting Rhizoctonia solani isolates reveal extensive enrichment of homogalacturonan modification genes.</title>
        <authorList>
            <person name="Lee D.-Y."/>
            <person name="Jeon J."/>
            <person name="Kim K.-T."/>
            <person name="Cheong K."/>
            <person name="Song H."/>
            <person name="Choi G."/>
            <person name="Ko J."/>
            <person name="Opiyo S.O."/>
            <person name="Zuo S."/>
            <person name="Madhav S."/>
            <person name="Lee Y.-H."/>
            <person name="Wang G.-L."/>
        </authorList>
    </citation>
    <scope>NUCLEOTIDE SEQUENCE</scope>
    <source>
        <strain evidence="4">AG1-IA YN-7</strain>
    </source>
</reference>
<feature type="domain" description="MACPF-like" evidence="3">
    <location>
        <begin position="55"/>
        <end position="122"/>
    </location>
</feature>